<feature type="domain" description="Beta-lactamase-related" evidence="1">
    <location>
        <begin position="13"/>
        <end position="296"/>
    </location>
</feature>
<dbReference type="AlphaFoldDB" id="A0A2T0SAC9"/>
<evidence type="ECO:0000313" key="2">
    <source>
        <dbReference type="EMBL" id="PRY30362.1"/>
    </source>
</evidence>
<keyword evidence="3" id="KW-1185">Reference proteome</keyword>
<dbReference type="PANTHER" id="PTHR46825:SF9">
    <property type="entry name" value="BETA-LACTAMASE-RELATED DOMAIN-CONTAINING PROTEIN"/>
    <property type="match status" value="1"/>
</dbReference>
<dbReference type="EMBL" id="PVTF01000024">
    <property type="protein sequence ID" value="PRY30362.1"/>
    <property type="molecule type" value="Genomic_DNA"/>
</dbReference>
<dbReference type="RefSeq" id="WP_170156300.1">
    <property type="nucleotide sequence ID" value="NZ_PVTF01000024.1"/>
</dbReference>
<dbReference type="Pfam" id="PF00144">
    <property type="entry name" value="Beta-lactamase"/>
    <property type="match status" value="1"/>
</dbReference>
<evidence type="ECO:0000259" key="1">
    <source>
        <dbReference type="Pfam" id="PF00144"/>
    </source>
</evidence>
<sequence length="312" mass="33523">MTDLLADYDRPDRGVAVVVRHRDGSVTSTTRGHARPGEPFTADTVSYCASVSKQMVGVCAALLDVDTEASVRHWLPDLPRWADGVRLRHLLHHTGGLPDDAELQERMPFGWDSPSVLRALAECPEPRFPPGAEHRYDNAGYICLAAVLERVSGTPFADLARQLLFEPLGMRRTRFAADAVPAEAAPANPDGDGPWPRPLSLGDGGAWSTAGDLLRWNDALMPGGHFDGRVRTLVHTPGHLDDGTPLDYAWGVGVTRSDGVLVHGHGGSWPGWTARVVRVPELGVSVAALANVDDVPALVALTDQARRGLSAR</sequence>
<dbReference type="PANTHER" id="PTHR46825">
    <property type="entry name" value="D-ALANYL-D-ALANINE-CARBOXYPEPTIDASE/ENDOPEPTIDASE AMPH"/>
    <property type="match status" value="1"/>
</dbReference>
<dbReference type="Proteomes" id="UP000239494">
    <property type="component" value="Unassembled WGS sequence"/>
</dbReference>
<dbReference type="Gene3D" id="3.40.710.10">
    <property type="entry name" value="DD-peptidase/beta-lactamase superfamily"/>
    <property type="match status" value="1"/>
</dbReference>
<proteinExistence type="predicted"/>
<gene>
    <name evidence="2" type="ORF">CLV43_12494</name>
</gene>
<protein>
    <submittedName>
        <fullName evidence="2">CubicO group peptidase (Beta-lactamase class C family)</fullName>
    </submittedName>
</protein>
<evidence type="ECO:0000313" key="3">
    <source>
        <dbReference type="Proteomes" id="UP000239494"/>
    </source>
</evidence>
<dbReference type="InterPro" id="IPR001466">
    <property type="entry name" value="Beta-lactam-related"/>
</dbReference>
<dbReference type="InterPro" id="IPR012338">
    <property type="entry name" value="Beta-lactam/transpept-like"/>
</dbReference>
<name>A0A2T0SAC9_9PSEU</name>
<comment type="caution">
    <text evidence="2">The sequence shown here is derived from an EMBL/GenBank/DDBJ whole genome shotgun (WGS) entry which is preliminary data.</text>
</comment>
<organism evidence="2 3">
    <name type="scientific">Umezawaea tangerina</name>
    <dbReference type="NCBI Taxonomy" id="84725"/>
    <lineage>
        <taxon>Bacteria</taxon>
        <taxon>Bacillati</taxon>
        <taxon>Actinomycetota</taxon>
        <taxon>Actinomycetes</taxon>
        <taxon>Pseudonocardiales</taxon>
        <taxon>Pseudonocardiaceae</taxon>
        <taxon>Umezawaea</taxon>
    </lineage>
</organism>
<accession>A0A2T0SAC9</accession>
<reference evidence="2 3" key="1">
    <citation type="submission" date="2018-03" db="EMBL/GenBank/DDBJ databases">
        <title>Genomic Encyclopedia of Archaeal and Bacterial Type Strains, Phase II (KMG-II): from individual species to whole genera.</title>
        <authorList>
            <person name="Goeker M."/>
        </authorList>
    </citation>
    <scope>NUCLEOTIDE SEQUENCE [LARGE SCALE GENOMIC DNA]</scope>
    <source>
        <strain evidence="2 3">DSM 44720</strain>
    </source>
</reference>
<dbReference type="InterPro" id="IPR050491">
    <property type="entry name" value="AmpC-like"/>
</dbReference>
<dbReference type="SUPFAM" id="SSF56601">
    <property type="entry name" value="beta-lactamase/transpeptidase-like"/>
    <property type="match status" value="1"/>
</dbReference>